<keyword evidence="1" id="KW-0812">Transmembrane</keyword>
<organism evidence="3 4">
    <name type="scientific">Seminavis robusta</name>
    <dbReference type="NCBI Taxonomy" id="568900"/>
    <lineage>
        <taxon>Eukaryota</taxon>
        <taxon>Sar</taxon>
        <taxon>Stramenopiles</taxon>
        <taxon>Ochrophyta</taxon>
        <taxon>Bacillariophyta</taxon>
        <taxon>Bacillariophyceae</taxon>
        <taxon>Bacillariophycidae</taxon>
        <taxon>Naviculales</taxon>
        <taxon>Naviculaceae</taxon>
        <taxon>Seminavis</taxon>
    </lineage>
</organism>
<name>A0A9N8DCY2_9STRA</name>
<evidence type="ECO:0000313" key="4">
    <source>
        <dbReference type="Proteomes" id="UP001153069"/>
    </source>
</evidence>
<sequence>MDASNLSLLWGILLLAVSCENAVGSKGVSGGVRGATTGGTGGGRGVYVTGSSRKGNTNLYLFALIVLFPLLLVGIVFVNRSYQRKRLAQFQQEVELAKADVHDSSAATQMAKKNGARPSIQLASGSFASSYNNSLRGNAKFASNGTISFERNLSVEDTADLKGKSQHFASIAGRGEDDDGPFEIVQGLASQLSGKCYWIQREAEHDYSGNANEKTTKTGTTTQKRCRYPWARPQREVLVAGTFHNAAGSAMAFSGRWWNSNGASGSFTEFRIGKAK</sequence>
<comment type="caution">
    <text evidence="3">The sequence shown here is derived from an EMBL/GenBank/DDBJ whole genome shotgun (WGS) entry which is preliminary data.</text>
</comment>
<gene>
    <name evidence="3" type="ORF">SEMRO_89_G047080.1</name>
</gene>
<evidence type="ECO:0000313" key="3">
    <source>
        <dbReference type="EMBL" id="CAB9500688.1"/>
    </source>
</evidence>
<proteinExistence type="predicted"/>
<keyword evidence="1" id="KW-0472">Membrane</keyword>
<feature type="transmembrane region" description="Helical" evidence="1">
    <location>
        <begin position="58"/>
        <end position="78"/>
    </location>
</feature>
<reference evidence="3" key="1">
    <citation type="submission" date="2020-06" db="EMBL/GenBank/DDBJ databases">
        <authorList>
            <consortium name="Plant Systems Biology data submission"/>
        </authorList>
    </citation>
    <scope>NUCLEOTIDE SEQUENCE</scope>
    <source>
        <strain evidence="3">D6</strain>
    </source>
</reference>
<feature type="chain" id="PRO_5040260227" evidence="2">
    <location>
        <begin position="25"/>
        <end position="276"/>
    </location>
</feature>
<keyword evidence="4" id="KW-1185">Reference proteome</keyword>
<keyword evidence="2" id="KW-0732">Signal</keyword>
<evidence type="ECO:0000256" key="2">
    <source>
        <dbReference type="SAM" id="SignalP"/>
    </source>
</evidence>
<protein>
    <submittedName>
        <fullName evidence="3">Uncharacterized protein</fullName>
    </submittedName>
</protein>
<keyword evidence="1" id="KW-1133">Transmembrane helix</keyword>
<accession>A0A9N8DCY2</accession>
<dbReference type="Proteomes" id="UP001153069">
    <property type="component" value="Unassembled WGS sequence"/>
</dbReference>
<dbReference type="AlphaFoldDB" id="A0A9N8DCY2"/>
<evidence type="ECO:0000256" key="1">
    <source>
        <dbReference type="SAM" id="Phobius"/>
    </source>
</evidence>
<dbReference type="EMBL" id="CAICTM010000088">
    <property type="protein sequence ID" value="CAB9500688.1"/>
    <property type="molecule type" value="Genomic_DNA"/>
</dbReference>
<feature type="signal peptide" evidence="2">
    <location>
        <begin position="1"/>
        <end position="24"/>
    </location>
</feature>